<evidence type="ECO:0000313" key="3">
    <source>
        <dbReference type="EMBL" id="CAB4024855.1"/>
    </source>
</evidence>
<evidence type="ECO:0000256" key="1">
    <source>
        <dbReference type="ARBA" id="ARBA00022801"/>
    </source>
</evidence>
<feature type="non-terminal residue" evidence="3">
    <location>
        <position position="1"/>
    </location>
</feature>
<organism evidence="3 4">
    <name type="scientific">Paramuricea clavata</name>
    <name type="common">Red gorgonian</name>
    <name type="synonym">Violescent sea-whip</name>
    <dbReference type="NCBI Taxonomy" id="317549"/>
    <lineage>
        <taxon>Eukaryota</taxon>
        <taxon>Metazoa</taxon>
        <taxon>Cnidaria</taxon>
        <taxon>Anthozoa</taxon>
        <taxon>Octocorallia</taxon>
        <taxon>Malacalcyonacea</taxon>
        <taxon>Plexauridae</taxon>
        <taxon>Paramuricea</taxon>
    </lineage>
</organism>
<dbReference type="PANTHER" id="PTHR12187:SF11">
    <property type="entry name" value="PHOSPHATIDYLINOSITOL-3,4-BISPHOSPHATE 4-PHOSPHATASE"/>
    <property type="match status" value="1"/>
</dbReference>
<dbReference type="PANTHER" id="PTHR12187">
    <property type="entry name" value="AGAP000124-PA"/>
    <property type="match status" value="1"/>
</dbReference>
<accession>A0A7D9J9T1</accession>
<dbReference type="OrthoDB" id="159395at2759"/>
<dbReference type="Proteomes" id="UP001152795">
    <property type="component" value="Unassembled WGS sequence"/>
</dbReference>
<name>A0A7D9J9T1_PARCT</name>
<evidence type="ECO:0000256" key="2">
    <source>
        <dbReference type="ARBA" id="ARBA00023098"/>
    </source>
</evidence>
<proteinExistence type="predicted"/>
<keyword evidence="4" id="KW-1185">Reference proteome</keyword>
<dbReference type="GO" id="GO:0016316">
    <property type="term" value="F:phosphatidylinositol-3,4-bisphosphate 4-phosphatase activity"/>
    <property type="evidence" value="ECO:0007669"/>
    <property type="project" value="InterPro"/>
</dbReference>
<dbReference type="GO" id="GO:0005737">
    <property type="term" value="C:cytoplasm"/>
    <property type="evidence" value="ECO:0007669"/>
    <property type="project" value="TreeGrafter"/>
</dbReference>
<reference evidence="3" key="1">
    <citation type="submission" date="2020-04" db="EMBL/GenBank/DDBJ databases">
        <authorList>
            <person name="Alioto T."/>
            <person name="Alioto T."/>
            <person name="Gomez Garrido J."/>
        </authorList>
    </citation>
    <scope>NUCLEOTIDE SEQUENCE</scope>
    <source>
        <strain evidence="3">A484AB</strain>
    </source>
</reference>
<comment type="caution">
    <text evidence="3">The sequence shown here is derived from an EMBL/GenBank/DDBJ whole genome shotgun (WGS) entry which is preliminary data.</text>
</comment>
<keyword evidence="1" id="KW-0378">Hydrolase</keyword>
<sequence>RQDKGVSSWLNFKPSRLKTDKTLAFVTTNLHLQRLKVIDGSKEQGYDVVTFGAPSAHSMKYSKGGLRRLMGNLREAYLTQNGSDNRPNRAKNKRIELEMLKHGFVDHCENFRRVLANNNMEEIVELSTKLQEKVSHLLKYYEMTFIIDSLFALGKSRPQSPTSYTSFEEHERYTYHGPFGTSPESETTDDPECQILRSTIESCMAQISKMVNELYEENQQPLHVSQTLLSIKELVSDVSRAVDALIKEFNLGMTFVLLQEESRHAQTMQDLRQRRDICLSQAVTALICGFEAKVYTSLLNESFMKQLCQIGVLAEFECLLSTYGKFN</sequence>
<dbReference type="EMBL" id="CACRXK020013272">
    <property type="protein sequence ID" value="CAB4024855.1"/>
    <property type="molecule type" value="Genomic_DNA"/>
</dbReference>
<protein>
    <submittedName>
        <fullName evidence="3">Uncharacterized protein</fullName>
    </submittedName>
</protein>
<gene>
    <name evidence="3" type="ORF">PACLA_8A042270</name>
</gene>
<dbReference type="InterPro" id="IPR039034">
    <property type="entry name" value="INPP4"/>
</dbReference>
<evidence type="ECO:0000313" key="4">
    <source>
        <dbReference type="Proteomes" id="UP001152795"/>
    </source>
</evidence>
<keyword evidence="2" id="KW-0443">Lipid metabolism</keyword>
<dbReference type="AlphaFoldDB" id="A0A7D9J9T1"/>